<keyword evidence="9" id="KW-0479">Metal-binding</keyword>
<dbReference type="GO" id="GO:0005886">
    <property type="term" value="C:plasma membrane"/>
    <property type="evidence" value="ECO:0007669"/>
    <property type="project" value="UniProtKB-SubCell"/>
</dbReference>
<dbReference type="EMBL" id="FOEG01000003">
    <property type="protein sequence ID" value="SEO84437.1"/>
    <property type="molecule type" value="Genomic_DNA"/>
</dbReference>
<dbReference type="InterPro" id="IPR003457">
    <property type="entry name" value="Transprt_MerT"/>
</dbReference>
<dbReference type="GO" id="GO:0015097">
    <property type="term" value="F:mercury ion transmembrane transporter activity"/>
    <property type="evidence" value="ECO:0007669"/>
    <property type="project" value="InterPro"/>
</dbReference>
<feature type="transmembrane region" description="Helical" evidence="15">
    <location>
        <begin position="64"/>
        <end position="84"/>
    </location>
</feature>
<comment type="function">
    <text evidence="14">Involved in mercury resistance. Probably transfers a mercuric ion from the periplasmic Hg(2+)-binding protein MerP to the cytoplasmic mercuric reductase MerA.</text>
</comment>
<accession>A0A1H8T0K1</accession>
<dbReference type="AlphaFoldDB" id="A0A1H8T0K1"/>
<keyword evidence="8 15" id="KW-0812">Transmembrane</keyword>
<evidence type="ECO:0000256" key="2">
    <source>
        <dbReference type="ARBA" id="ARBA00008224"/>
    </source>
</evidence>
<keyword evidence="12 15" id="KW-0472">Membrane</keyword>
<comment type="similarity">
    <text evidence="2">Belongs to the MerT family.</text>
</comment>
<evidence type="ECO:0000313" key="17">
    <source>
        <dbReference type="Proteomes" id="UP000199657"/>
    </source>
</evidence>
<evidence type="ECO:0000256" key="15">
    <source>
        <dbReference type="SAM" id="Phobius"/>
    </source>
</evidence>
<dbReference type="Pfam" id="PF02411">
    <property type="entry name" value="MerT"/>
    <property type="match status" value="1"/>
</dbReference>
<evidence type="ECO:0000256" key="10">
    <source>
        <dbReference type="ARBA" id="ARBA00022914"/>
    </source>
</evidence>
<evidence type="ECO:0000256" key="5">
    <source>
        <dbReference type="ARBA" id="ARBA00022466"/>
    </source>
</evidence>
<dbReference type="Proteomes" id="UP000199657">
    <property type="component" value="Unassembled WGS sequence"/>
</dbReference>
<keyword evidence="4" id="KW-0813">Transport</keyword>
<gene>
    <name evidence="16" type="ORF">SAMN04488052_103330</name>
</gene>
<evidence type="ECO:0000256" key="8">
    <source>
        <dbReference type="ARBA" id="ARBA00022692"/>
    </source>
</evidence>
<evidence type="ECO:0000256" key="3">
    <source>
        <dbReference type="ARBA" id="ARBA00017053"/>
    </source>
</evidence>
<protein>
    <recommendedName>
        <fullName evidence="3">Mercuric transport protein MerT</fullName>
    </recommendedName>
    <alternativeName>
        <fullName evidence="13">Mercury ion transport protein</fullName>
    </alternativeName>
</protein>
<evidence type="ECO:0000256" key="9">
    <source>
        <dbReference type="ARBA" id="ARBA00022723"/>
    </source>
</evidence>
<feature type="transmembrane region" description="Helical" evidence="15">
    <location>
        <begin position="105"/>
        <end position="126"/>
    </location>
</feature>
<evidence type="ECO:0000256" key="13">
    <source>
        <dbReference type="ARBA" id="ARBA00030934"/>
    </source>
</evidence>
<keyword evidence="11 15" id="KW-1133">Transmembrane helix</keyword>
<evidence type="ECO:0000256" key="1">
    <source>
        <dbReference type="ARBA" id="ARBA00004429"/>
    </source>
</evidence>
<comment type="subcellular location">
    <subcellularLocation>
        <location evidence="1">Cell inner membrane</location>
        <topology evidence="1">Multi-pass membrane protein</topology>
    </subcellularLocation>
</comment>
<keyword evidence="7" id="KW-0997">Cell inner membrane</keyword>
<evidence type="ECO:0000256" key="6">
    <source>
        <dbReference type="ARBA" id="ARBA00022475"/>
    </source>
</evidence>
<evidence type="ECO:0000256" key="14">
    <source>
        <dbReference type="ARBA" id="ARBA00045720"/>
    </source>
</evidence>
<sequence>MARQTSDNAKEWPGVLASREPTGWFAGGGVVGGLLATTCCVLPLVLFSMGVGGAWMGTLRGLEAYQPVFVVIAIAFIAAGFWSLRRRRRACTVDGYCATTAATRVTTIALWVATALVALSVVWPWLFPFITGR</sequence>
<evidence type="ECO:0000313" key="16">
    <source>
        <dbReference type="EMBL" id="SEO84437.1"/>
    </source>
</evidence>
<evidence type="ECO:0000256" key="4">
    <source>
        <dbReference type="ARBA" id="ARBA00022448"/>
    </source>
</evidence>
<keyword evidence="17" id="KW-1185">Reference proteome</keyword>
<evidence type="ECO:0000256" key="11">
    <source>
        <dbReference type="ARBA" id="ARBA00022989"/>
    </source>
</evidence>
<evidence type="ECO:0000256" key="7">
    <source>
        <dbReference type="ARBA" id="ARBA00022519"/>
    </source>
</evidence>
<feature type="transmembrane region" description="Helical" evidence="15">
    <location>
        <begin position="21"/>
        <end position="44"/>
    </location>
</feature>
<dbReference type="RefSeq" id="WP_091642782.1">
    <property type="nucleotide sequence ID" value="NZ_FOEG01000003.1"/>
</dbReference>
<organism evidence="16 17">
    <name type="scientific">Aquisalimonas asiatica</name>
    <dbReference type="NCBI Taxonomy" id="406100"/>
    <lineage>
        <taxon>Bacteria</taxon>
        <taxon>Pseudomonadati</taxon>
        <taxon>Pseudomonadota</taxon>
        <taxon>Gammaproteobacteria</taxon>
        <taxon>Chromatiales</taxon>
        <taxon>Ectothiorhodospiraceae</taxon>
        <taxon>Aquisalimonas</taxon>
    </lineage>
</organism>
<name>A0A1H8T0K1_9GAMM</name>
<proteinExistence type="inferred from homology"/>
<evidence type="ECO:0000256" key="12">
    <source>
        <dbReference type="ARBA" id="ARBA00023136"/>
    </source>
</evidence>
<keyword evidence="5" id="KW-0475">Mercuric resistance</keyword>
<keyword evidence="10" id="KW-0476">Mercury</keyword>
<keyword evidence="6" id="KW-1003">Cell membrane</keyword>
<dbReference type="GO" id="GO:0046872">
    <property type="term" value="F:metal ion binding"/>
    <property type="evidence" value="ECO:0007669"/>
    <property type="project" value="UniProtKB-KW"/>
</dbReference>
<dbReference type="STRING" id="406100.SAMN04488052_103330"/>
<reference evidence="16 17" key="1">
    <citation type="submission" date="2016-10" db="EMBL/GenBank/DDBJ databases">
        <authorList>
            <person name="de Groot N.N."/>
        </authorList>
    </citation>
    <scope>NUCLEOTIDE SEQUENCE [LARGE SCALE GENOMIC DNA]</scope>
    <source>
        <strain evidence="16 17">CGMCC 1.6291</strain>
    </source>
</reference>